<dbReference type="InterPro" id="IPR009078">
    <property type="entry name" value="Ferritin-like_SF"/>
</dbReference>
<accession>A0A5C8NR56</accession>
<sequence>MIPRERHVEYLLRLADSPLVLSHRLSEWCGHGPVLEEDLALANIALDLLGQARLLYQHAAALAGGDASEDRYAYFRGVPEFRNFTMLELPNSGVASAGAADPDYAFTIVRNAMYSAWALELWERLSRSADAGLAAIAAKSLKEARYHLEHASDWTIRFGDGTDASHARAQRALDSLAPYANEWFAADALDDEAAASGLGVDCAALRGPWLVRMRALAEEATLRWPEDSAFLSTGKRGLHGEHLGYLLAEMQSLARAHPEATW</sequence>
<dbReference type="PANTHER" id="PTHR30458">
    <property type="entry name" value="PHENYLACETIC ACID DEGRADATION PROTEIN PAA"/>
    <property type="match status" value="1"/>
</dbReference>
<protein>
    <submittedName>
        <fullName evidence="1">Phenylacetate-CoA oxygenase subunit PaaC</fullName>
    </submittedName>
</protein>
<dbReference type="OrthoDB" id="9789947at2"/>
<dbReference type="GO" id="GO:0005829">
    <property type="term" value="C:cytosol"/>
    <property type="evidence" value="ECO:0007669"/>
    <property type="project" value="TreeGrafter"/>
</dbReference>
<name>A0A5C8NR56_9BURK</name>
<dbReference type="InterPro" id="IPR052703">
    <property type="entry name" value="Aromatic_CoA_ox/epox"/>
</dbReference>
<evidence type="ECO:0000313" key="2">
    <source>
        <dbReference type="Proteomes" id="UP000321548"/>
    </source>
</evidence>
<dbReference type="Pfam" id="PF05138">
    <property type="entry name" value="PaaA_PaaC"/>
    <property type="match status" value="1"/>
</dbReference>
<evidence type="ECO:0000313" key="1">
    <source>
        <dbReference type="EMBL" id="TXL64235.1"/>
    </source>
</evidence>
<dbReference type="Proteomes" id="UP000321548">
    <property type="component" value="Unassembled WGS sequence"/>
</dbReference>
<gene>
    <name evidence="1" type="primary">paaC</name>
    <name evidence="1" type="ORF">FHP08_14960</name>
</gene>
<dbReference type="AlphaFoldDB" id="A0A5C8NR56"/>
<dbReference type="PIRSF" id="PIRSF037834">
    <property type="entry name" value="PA_CoA_Oase3"/>
    <property type="match status" value="1"/>
</dbReference>
<dbReference type="InterPro" id="IPR012347">
    <property type="entry name" value="Ferritin-like"/>
</dbReference>
<dbReference type="RefSeq" id="WP_147705296.1">
    <property type="nucleotide sequence ID" value="NZ_VDUY01000006.1"/>
</dbReference>
<dbReference type="InterPro" id="IPR011882">
    <property type="entry name" value="PaaC"/>
</dbReference>
<dbReference type="InterPro" id="IPR007814">
    <property type="entry name" value="PaaA_PaaC"/>
</dbReference>
<organism evidence="1 2">
    <name type="scientific">Zeimonas arvi</name>
    <dbReference type="NCBI Taxonomy" id="2498847"/>
    <lineage>
        <taxon>Bacteria</taxon>
        <taxon>Pseudomonadati</taxon>
        <taxon>Pseudomonadota</taxon>
        <taxon>Betaproteobacteria</taxon>
        <taxon>Burkholderiales</taxon>
        <taxon>Burkholderiaceae</taxon>
        <taxon>Zeimonas</taxon>
    </lineage>
</organism>
<dbReference type="Gene3D" id="1.20.1260.10">
    <property type="match status" value="1"/>
</dbReference>
<keyword evidence="2" id="KW-1185">Reference proteome</keyword>
<dbReference type="EMBL" id="VDUY01000006">
    <property type="protein sequence ID" value="TXL64235.1"/>
    <property type="molecule type" value="Genomic_DNA"/>
</dbReference>
<dbReference type="NCBIfam" id="TIGR02158">
    <property type="entry name" value="PA_CoA_Oxy3"/>
    <property type="match status" value="1"/>
</dbReference>
<dbReference type="GO" id="GO:0010124">
    <property type="term" value="P:phenylacetate catabolic process"/>
    <property type="evidence" value="ECO:0007669"/>
    <property type="project" value="InterPro"/>
</dbReference>
<comment type="caution">
    <text evidence="1">The sequence shown here is derived from an EMBL/GenBank/DDBJ whole genome shotgun (WGS) entry which is preliminary data.</text>
</comment>
<dbReference type="SUPFAM" id="SSF47240">
    <property type="entry name" value="Ferritin-like"/>
    <property type="match status" value="1"/>
</dbReference>
<dbReference type="PANTHER" id="PTHR30458:SF0">
    <property type="entry name" value="1,2-PHENYLACETYL-COA EPOXIDASE, SUBUNIT C"/>
    <property type="match status" value="1"/>
</dbReference>
<reference evidence="1 2" key="1">
    <citation type="submission" date="2019-06" db="EMBL/GenBank/DDBJ databases">
        <title>Quisquiliibacterium sp. nov., isolated from a maize field.</title>
        <authorList>
            <person name="Lin S.-Y."/>
            <person name="Tsai C.-F."/>
            <person name="Young C.-C."/>
        </authorList>
    </citation>
    <scope>NUCLEOTIDE SEQUENCE [LARGE SCALE GENOMIC DNA]</scope>
    <source>
        <strain evidence="1 2">CC-CFT501</strain>
    </source>
</reference>
<proteinExistence type="predicted"/>